<evidence type="ECO:0000313" key="2">
    <source>
        <dbReference type="Proteomes" id="UP001319921"/>
    </source>
</evidence>
<protein>
    <submittedName>
        <fullName evidence="1">Uncharacterized protein</fullName>
    </submittedName>
</protein>
<dbReference type="KEGG" id="scas:SACC_03860"/>
<dbReference type="Proteomes" id="UP001319921">
    <property type="component" value="Chromosome"/>
</dbReference>
<dbReference type="EMBL" id="AP025226">
    <property type="protein sequence ID" value="BDB97369.1"/>
    <property type="molecule type" value="Genomic_DNA"/>
</dbReference>
<proteinExistence type="predicted"/>
<evidence type="ECO:0000313" key="1">
    <source>
        <dbReference type="EMBL" id="BDB97369.1"/>
    </source>
</evidence>
<dbReference type="AlphaFoldDB" id="A0AAQ4CNI8"/>
<sequence length="202" mass="23804">MKHLIVDLIDYILYIKSERILIYSYFIRVRVILILNIIEKLKNEHICIINYDRLLKIINKEVEQKCDETSYIIVFDPENEFELPIKYNLVTSATKINGKFDEIIKIDKVLSNLYKAENKSGNIFLFKITNDRIIEEQLKPIYEEILDLLKEFGGEASLSDIVNIISKRHNMSRDSVRDELVFLKNLGLIDIKNKKVIITRLL</sequence>
<accession>A0AAQ4CNI8</accession>
<organism evidence="1 2">
    <name type="scientific">Saccharolobus caldissimus</name>
    <dbReference type="NCBI Taxonomy" id="1702097"/>
    <lineage>
        <taxon>Archaea</taxon>
        <taxon>Thermoproteota</taxon>
        <taxon>Thermoprotei</taxon>
        <taxon>Sulfolobales</taxon>
        <taxon>Sulfolobaceae</taxon>
        <taxon>Saccharolobus</taxon>
    </lineage>
</organism>
<reference evidence="1 2" key="1">
    <citation type="journal article" date="2022" name="Microbiol. Resour. Announc.">
        <title>Complete Genome Sequence of the Hyperthermophilic and Acidophilic Archaeon Saccharolobus caldissimus Strain HS-3T.</title>
        <authorList>
            <person name="Sakai H.D."/>
            <person name="Kurosawa N."/>
        </authorList>
    </citation>
    <scope>NUCLEOTIDE SEQUENCE [LARGE SCALE GENOMIC DNA]</scope>
    <source>
        <strain evidence="1 2">JCM32116</strain>
    </source>
</reference>
<name>A0AAQ4CNI8_9CREN</name>
<gene>
    <name evidence="1" type="ORF">SACC_03860</name>
</gene>
<keyword evidence="2" id="KW-1185">Reference proteome</keyword>